<proteinExistence type="predicted"/>
<dbReference type="Gene3D" id="3.20.20.80">
    <property type="entry name" value="Glycosidases"/>
    <property type="match status" value="1"/>
</dbReference>
<dbReference type="EC" id="5.4.99.15" evidence="2"/>
<dbReference type="GO" id="GO:0005992">
    <property type="term" value="P:trehalose biosynthetic process"/>
    <property type="evidence" value="ECO:0007669"/>
    <property type="project" value="TreeGrafter"/>
</dbReference>
<dbReference type="InterPro" id="IPR012767">
    <property type="entry name" value="Trehalose_TreY"/>
</dbReference>
<feature type="domain" description="Glycosyl hydrolase family 13 catalytic" evidence="1">
    <location>
        <begin position="1"/>
        <end position="444"/>
    </location>
</feature>
<dbReference type="Gene3D" id="1.10.150.200">
    <property type="entry name" value="Maltooligosyl trehalose synthase, domain 3"/>
    <property type="match status" value="1"/>
</dbReference>
<dbReference type="PANTHER" id="PTHR10357">
    <property type="entry name" value="ALPHA-AMYLASE FAMILY MEMBER"/>
    <property type="match status" value="1"/>
</dbReference>
<protein>
    <submittedName>
        <fullName evidence="2">GH13_26 / GH13 / GH13_20 / GH13_36 / GH13_30</fullName>
        <ecNumber evidence="2">5.4.99.15</ecNumber>
    </submittedName>
</protein>
<dbReference type="NCBIfam" id="TIGR02401">
    <property type="entry name" value="trehalose_TreY"/>
    <property type="match status" value="1"/>
</dbReference>
<dbReference type="InterPro" id="IPR017853">
    <property type="entry name" value="GH"/>
</dbReference>
<organism evidence="2">
    <name type="scientific">uncultured Rubellimicrobium sp</name>
    <dbReference type="NCBI Taxonomy" id="543078"/>
    <lineage>
        <taxon>Bacteria</taxon>
        <taxon>Pseudomonadati</taxon>
        <taxon>Pseudomonadota</taxon>
        <taxon>Alphaproteobacteria</taxon>
        <taxon>Rhodobacterales</taxon>
        <taxon>Roseobacteraceae</taxon>
        <taxon>Rubellimicrobium</taxon>
        <taxon>environmental samples</taxon>
    </lineage>
</organism>
<reference evidence="2" key="1">
    <citation type="submission" date="2020-02" db="EMBL/GenBank/DDBJ databases">
        <authorList>
            <person name="Meier V. D."/>
        </authorList>
    </citation>
    <scope>NUCLEOTIDE SEQUENCE</scope>
    <source>
        <strain evidence="2">AVDCRST_MAG15</strain>
    </source>
</reference>
<gene>
    <name evidence="2" type="ORF">AVDCRST_MAG15-185</name>
</gene>
<name>A0A6J4NFA0_9RHOB</name>
<dbReference type="CDD" id="cd11336">
    <property type="entry name" value="AmyAc_MTSase"/>
    <property type="match status" value="1"/>
</dbReference>
<dbReference type="PANTHER" id="PTHR10357:SF216">
    <property type="entry name" value="MALTOOLIGOSYL TREHALOSE SYNTHASE-RELATED"/>
    <property type="match status" value="1"/>
</dbReference>
<dbReference type="GO" id="GO:0030980">
    <property type="term" value="P:alpha-glucan catabolic process"/>
    <property type="evidence" value="ECO:0007669"/>
    <property type="project" value="TreeGrafter"/>
</dbReference>
<dbReference type="AlphaFoldDB" id="A0A6J4NFA0"/>
<sequence>MTLPRATYRLQLREGMTFAKAIERLGPIRDLGISHLYLSPIFTATTGSTHGYDVTDPTGIDPSLGGRAGFEALARAARDMGLGLIIDIVPNHTAFSFENPWLLDVLRFGEASRWARHFDIDWSAGRLVLPFLPEPFETMLEMGQVQAAESSLGPVLRAGSLEVPLAPGPLSNAELAQEPEALRALHARQAWRLTHWELERDGVTHRRFFNVTGLIGMRVEDREVFDDTHALTFDLVRAGLVQGIRVDHVDGLADPTEYLDRLRAAVGDTPLWIEKILMADEDLPRWPVEGTTGYESCAAITRVLTDRVGLAKLDALWRRETGEERDWPQVLAEAKAQVIRQDLAAELAQLKNLAMAAAGASGDIEAGEEAIREAVLALLVQVPRYRTYLETPDADRRAGDLRLMDAAAARAAETLVSPLALRFVTDAICDGDTEEAERLRVRFQQVTGALMAKSQEDTAFFRFTRCLAHCEVGGEPGDPVWSPAEFGEWLAGRTGRDLTLTSSHDTKRAEDARMRLVAMTHLPGALARIWEASKALPGTQAVPAATRWYIVQSLLALWEPGREGLGDRLARHLEKAMREAREVTNWTHPREEAEQRPEDWAYALARDWQSRLPDGAEEIFVRARDLSLAQVGIKVLMPGIPDFYQGAEGPLHHLTDPDNRLAVDWDHLGCPEPGGWAAQKDAFTRRLLALRAGHPDLFTAGAVRVEGGKEGWTLLREGPEGRVALSLAWAAPPGEAVTLLWSPREGVRAAE</sequence>
<dbReference type="Gene3D" id="3.30.1590.10">
    <property type="entry name" value="Maltooligosyl trehalose synthase, domain 2"/>
    <property type="match status" value="1"/>
</dbReference>
<evidence type="ECO:0000259" key="1">
    <source>
        <dbReference type="SMART" id="SM00642"/>
    </source>
</evidence>
<keyword evidence="2" id="KW-0413">Isomerase</keyword>
<dbReference type="InterPro" id="IPR006047">
    <property type="entry name" value="GH13_cat_dom"/>
</dbReference>
<dbReference type="EMBL" id="CADCUU010000031">
    <property type="protein sequence ID" value="CAA9386167.1"/>
    <property type="molecule type" value="Genomic_DNA"/>
</dbReference>
<dbReference type="SMART" id="SM00642">
    <property type="entry name" value="Aamy"/>
    <property type="match status" value="1"/>
</dbReference>
<evidence type="ECO:0000313" key="2">
    <source>
        <dbReference type="EMBL" id="CAA9386167.1"/>
    </source>
</evidence>
<dbReference type="InterPro" id="IPR013797">
    <property type="entry name" value="Maltooligo_trehalose_synth_4"/>
</dbReference>
<dbReference type="Gene3D" id="1.10.10.470">
    <property type="entry name" value="Maltooligosyl trehalose synthase, domain 4"/>
    <property type="match status" value="1"/>
</dbReference>
<dbReference type="Pfam" id="PF00128">
    <property type="entry name" value="Alpha-amylase"/>
    <property type="match status" value="1"/>
</dbReference>
<dbReference type="SUPFAM" id="SSF51445">
    <property type="entry name" value="(Trans)glycosidases"/>
    <property type="match status" value="1"/>
</dbReference>
<dbReference type="GO" id="GO:0047470">
    <property type="term" value="F:(1,4)-alpha-D-glucan 1-alpha-D-glucosylmutase activity"/>
    <property type="evidence" value="ECO:0007669"/>
    <property type="project" value="UniProtKB-EC"/>
</dbReference>
<accession>A0A6J4NFA0</accession>